<gene>
    <name evidence="2" type="ORF">SAMN02927923_00238</name>
</gene>
<dbReference type="Pfam" id="PF00561">
    <property type="entry name" value="Abhydrolase_1"/>
    <property type="match status" value="1"/>
</dbReference>
<dbReference type="EMBL" id="FMVJ01000002">
    <property type="protein sequence ID" value="SCX89420.1"/>
    <property type="molecule type" value="Genomic_DNA"/>
</dbReference>
<proteinExistence type="predicted"/>
<dbReference type="STRING" id="549386.SAMN02927923_00238"/>
<dbReference type="Proteomes" id="UP000199569">
    <property type="component" value="Unassembled WGS sequence"/>
</dbReference>
<dbReference type="OrthoDB" id="9791366at2"/>
<name>A0A1G5BHJ1_9HYPH</name>
<dbReference type="PANTHER" id="PTHR43194:SF2">
    <property type="entry name" value="PEROXISOMAL MEMBRANE PROTEIN LPX1"/>
    <property type="match status" value="1"/>
</dbReference>
<sequence>MSSSYRDLFVKASDGLRLYARDYGPSSGGALPVVCLSGLARNSQDFHLLAEALSTDMQRPRRVLALDYRGRGRSDWDPDWSHYDIGTESNDVLQVLNAAGIEKAVFVGTSRGGLITMALSAMRPALLAGAVLNDVGPVIETKGLVRIRNYVGKLPAPGSMQEATQILQQVSGAHFPAFGPDQWERMAQGTWHETDRGPVLSYDLNLMKPLELLDLEAPVPDLWKLFEGLKSVPVLAIRGENSDLLSEQILSDMQKHHPDLTALTVSGQGHAPMLEGPIIRAIRDLALKAEASLQT</sequence>
<organism evidence="2 3">
    <name type="scientific">Microvirga guangxiensis</name>
    <dbReference type="NCBI Taxonomy" id="549386"/>
    <lineage>
        <taxon>Bacteria</taxon>
        <taxon>Pseudomonadati</taxon>
        <taxon>Pseudomonadota</taxon>
        <taxon>Alphaproteobacteria</taxon>
        <taxon>Hyphomicrobiales</taxon>
        <taxon>Methylobacteriaceae</taxon>
        <taxon>Microvirga</taxon>
    </lineage>
</organism>
<evidence type="ECO:0000259" key="1">
    <source>
        <dbReference type="Pfam" id="PF00561"/>
    </source>
</evidence>
<keyword evidence="3" id="KW-1185">Reference proteome</keyword>
<dbReference type="PANTHER" id="PTHR43194">
    <property type="entry name" value="HYDROLASE ALPHA/BETA FOLD FAMILY"/>
    <property type="match status" value="1"/>
</dbReference>
<accession>A0A1G5BHJ1</accession>
<reference evidence="2 3" key="1">
    <citation type="submission" date="2016-10" db="EMBL/GenBank/DDBJ databases">
        <authorList>
            <person name="de Groot N.N."/>
        </authorList>
    </citation>
    <scope>NUCLEOTIDE SEQUENCE [LARGE SCALE GENOMIC DNA]</scope>
    <source>
        <strain evidence="2 3">CGMCC 1.7666</strain>
    </source>
</reference>
<evidence type="ECO:0000313" key="2">
    <source>
        <dbReference type="EMBL" id="SCX89420.1"/>
    </source>
</evidence>
<dbReference type="InterPro" id="IPR000073">
    <property type="entry name" value="AB_hydrolase_1"/>
</dbReference>
<protein>
    <submittedName>
        <fullName evidence="2">Pimeloyl-ACP methyl ester carboxylesterase</fullName>
    </submittedName>
</protein>
<dbReference type="AlphaFoldDB" id="A0A1G5BHJ1"/>
<dbReference type="RefSeq" id="WP_091128494.1">
    <property type="nucleotide sequence ID" value="NZ_FMVJ01000002.1"/>
</dbReference>
<dbReference type="InterPro" id="IPR050228">
    <property type="entry name" value="Carboxylesterase_BioH"/>
</dbReference>
<evidence type="ECO:0000313" key="3">
    <source>
        <dbReference type="Proteomes" id="UP000199569"/>
    </source>
</evidence>
<dbReference type="SUPFAM" id="SSF53474">
    <property type="entry name" value="alpha/beta-Hydrolases"/>
    <property type="match status" value="1"/>
</dbReference>
<dbReference type="Gene3D" id="3.40.50.1820">
    <property type="entry name" value="alpha/beta hydrolase"/>
    <property type="match status" value="1"/>
</dbReference>
<feature type="domain" description="AB hydrolase-1" evidence="1">
    <location>
        <begin position="32"/>
        <end position="135"/>
    </location>
</feature>
<dbReference type="InterPro" id="IPR029058">
    <property type="entry name" value="AB_hydrolase_fold"/>
</dbReference>